<feature type="transmembrane region" description="Helical" evidence="3">
    <location>
        <begin position="149"/>
        <end position="172"/>
    </location>
</feature>
<name>A0AAN7WKN1_9SACH</name>
<feature type="transmembrane region" description="Helical" evidence="3">
    <location>
        <begin position="21"/>
        <end position="38"/>
    </location>
</feature>
<feature type="region of interest" description="Disordered" evidence="2">
    <location>
        <begin position="256"/>
        <end position="280"/>
    </location>
</feature>
<feature type="transmembrane region" description="Helical" evidence="3">
    <location>
        <begin position="290"/>
        <end position="314"/>
    </location>
</feature>
<dbReference type="GO" id="GO:0000329">
    <property type="term" value="C:fungal-type vacuole membrane"/>
    <property type="evidence" value="ECO:0007669"/>
    <property type="project" value="TreeGrafter"/>
</dbReference>
<dbReference type="EMBL" id="JAWIZZ010000048">
    <property type="protein sequence ID" value="KAK5778960.1"/>
    <property type="molecule type" value="Genomic_DNA"/>
</dbReference>
<sequence>MAKKNRITNIGQEFIKASRDIKLLWASVFLRLLSYGLTNQVLTLFLNKINLDESKIGLFMSLTLVGDVFCSYILTWYADVWGRRRILVYGSVMMCLSGIVFATSENFHILLLFAIIGVISPSSDEVGPFKSIEESMIAHLSPNNKRPEIYAIHSLVGTIGSALGAIVSGSFISGLKHYKLANTDLQCYKATFLLYAFFAFCKVIIMVSLSEKTELDSHYSNEEQLPESIVTDEMAPLLEQRRKSIDIQQETTRISDSLNESTVTQGDYDQDSNNQNQINSNRLSPETVSILMRLLCIFMIDSLGAGFMTSGWMVYYYKKWFQMGSFALGSLFFMIQIVMSISTIPSSILPRIYGPVKATLLVQIPSGVFSILIPFAANHLFISIILLNCFFGTAAMDVTSRQILLTNLIRPTDLTKVMGIVNIGKTFARCIGPIFTGMLAERGYLWFCYIISGVLVIAADCILACSFLHVDKTILAQINGE</sequence>
<organism evidence="5 6">
    <name type="scientific">Arxiozyma heterogenica</name>
    <dbReference type="NCBI Taxonomy" id="278026"/>
    <lineage>
        <taxon>Eukaryota</taxon>
        <taxon>Fungi</taxon>
        <taxon>Dikarya</taxon>
        <taxon>Ascomycota</taxon>
        <taxon>Saccharomycotina</taxon>
        <taxon>Saccharomycetes</taxon>
        <taxon>Saccharomycetales</taxon>
        <taxon>Saccharomycetaceae</taxon>
        <taxon>Arxiozyma</taxon>
    </lineage>
</organism>
<keyword evidence="3" id="KW-1133">Transmembrane helix</keyword>
<dbReference type="SUPFAM" id="SSF103473">
    <property type="entry name" value="MFS general substrate transporter"/>
    <property type="match status" value="1"/>
</dbReference>
<comment type="subcellular location">
    <subcellularLocation>
        <location evidence="1">Membrane</location>
        <topology evidence="1">Multi-pass membrane protein</topology>
    </subcellularLocation>
</comment>
<evidence type="ECO:0000313" key="6">
    <source>
        <dbReference type="Proteomes" id="UP001306508"/>
    </source>
</evidence>
<feature type="transmembrane region" description="Helical" evidence="3">
    <location>
        <begin position="368"/>
        <end position="391"/>
    </location>
</feature>
<dbReference type="Gene3D" id="1.20.1250.20">
    <property type="entry name" value="MFS general substrate transporter like domains"/>
    <property type="match status" value="2"/>
</dbReference>
<proteinExistence type="predicted"/>
<gene>
    <name evidence="5" type="ORF">RI543_003579</name>
</gene>
<protein>
    <recommendedName>
        <fullName evidence="4">Major facilitator superfamily (MFS) profile domain-containing protein</fullName>
    </recommendedName>
</protein>
<feature type="transmembrane region" description="Helical" evidence="3">
    <location>
        <begin position="58"/>
        <end position="79"/>
    </location>
</feature>
<keyword evidence="3" id="KW-0472">Membrane</keyword>
<feature type="compositionally biased region" description="Polar residues" evidence="2">
    <location>
        <begin position="256"/>
        <end position="267"/>
    </location>
</feature>
<dbReference type="GO" id="GO:0022857">
    <property type="term" value="F:transmembrane transporter activity"/>
    <property type="evidence" value="ECO:0007669"/>
    <property type="project" value="InterPro"/>
</dbReference>
<dbReference type="InterPro" id="IPR036259">
    <property type="entry name" value="MFS_trans_sf"/>
</dbReference>
<feature type="transmembrane region" description="Helical" evidence="3">
    <location>
        <begin position="444"/>
        <end position="470"/>
    </location>
</feature>
<dbReference type="Pfam" id="PF07690">
    <property type="entry name" value="MFS_1"/>
    <property type="match status" value="2"/>
</dbReference>
<feature type="transmembrane region" description="Helical" evidence="3">
    <location>
        <begin position="326"/>
        <end position="348"/>
    </location>
</feature>
<evidence type="ECO:0000313" key="5">
    <source>
        <dbReference type="EMBL" id="KAK5778960.1"/>
    </source>
</evidence>
<evidence type="ECO:0000256" key="1">
    <source>
        <dbReference type="ARBA" id="ARBA00004141"/>
    </source>
</evidence>
<feature type="domain" description="Major facilitator superfamily (MFS) profile" evidence="4">
    <location>
        <begin position="1"/>
        <end position="214"/>
    </location>
</feature>
<feature type="compositionally biased region" description="Low complexity" evidence="2">
    <location>
        <begin position="271"/>
        <end position="280"/>
    </location>
</feature>
<dbReference type="Proteomes" id="UP001306508">
    <property type="component" value="Unassembled WGS sequence"/>
</dbReference>
<comment type="caution">
    <text evidence="5">The sequence shown here is derived from an EMBL/GenBank/DDBJ whole genome shotgun (WGS) entry which is preliminary data.</text>
</comment>
<evidence type="ECO:0000256" key="2">
    <source>
        <dbReference type="SAM" id="MobiDB-lite"/>
    </source>
</evidence>
<dbReference type="PROSITE" id="PS50850">
    <property type="entry name" value="MFS"/>
    <property type="match status" value="1"/>
</dbReference>
<keyword evidence="6" id="KW-1185">Reference proteome</keyword>
<dbReference type="PANTHER" id="PTHR23520">
    <property type="entry name" value="TRANSPORTER, PUTATIVE (AFU_ORTHOLOGUE AFUA_3G04000)-RELATED"/>
    <property type="match status" value="1"/>
</dbReference>
<dbReference type="AlphaFoldDB" id="A0AAN7WKN1"/>
<evidence type="ECO:0000256" key="3">
    <source>
        <dbReference type="SAM" id="Phobius"/>
    </source>
</evidence>
<dbReference type="InterPro" id="IPR020846">
    <property type="entry name" value="MFS_dom"/>
</dbReference>
<feature type="transmembrane region" description="Helical" evidence="3">
    <location>
        <begin position="86"/>
        <end position="119"/>
    </location>
</feature>
<accession>A0AAN7WKN1</accession>
<feature type="transmembrane region" description="Helical" evidence="3">
    <location>
        <begin position="192"/>
        <end position="210"/>
    </location>
</feature>
<dbReference type="PANTHER" id="PTHR23520:SF2">
    <property type="entry name" value="ABR173CP"/>
    <property type="match status" value="1"/>
</dbReference>
<reference evidence="6" key="1">
    <citation type="submission" date="2023-07" db="EMBL/GenBank/DDBJ databases">
        <title>A draft genome of Kazachstania heterogenica Y-27499.</title>
        <authorList>
            <person name="Donic C."/>
            <person name="Kralova J.S."/>
            <person name="Fidel L."/>
            <person name="Ben-Dor S."/>
            <person name="Jung S."/>
        </authorList>
    </citation>
    <scope>NUCLEOTIDE SEQUENCE [LARGE SCALE GENOMIC DNA]</scope>
    <source>
        <strain evidence="6">Y27499</strain>
    </source>
</reference>
<keyword evidence="3" id="KW-0812">Transmembrane</keyword>
<evidence type="ECO:0000259" key="4">
    <source>
        <dbReference type="PROSITE" id="PS50850"/>
    </source>
</evidence>
<dbReference type="InterPro" id="IPR011701">
    <property type="entry name" value="MFS"/>
</dbReference>